<gene>
    <name evidence="1" type="ORF">O3P69_012108</name>
</gene>
<dbReference type="AlphaFoldDB" id="A0AAW0TBP3"/>
<keyword evidence="2" id="KW-1185">Reference proteome</keyword>
<accession>A0AAW0TBP3</accession>
<dbReference type="Proteomes" id="UP001487740">
    <property type="component" value="Unassembled WGS sequence"/>
</dbReference>
<proteinExistence type="predicted"/>
<protein>
    <submittedName>
        <fullName evidence="1">Uncharacterized protein</fullName>
    </submittedName>
</protein>
<sequence length="128" mass="12832">MTCKPGVVVAGGGVLGVSAAVPAVDVETDFCCSSLMHRAQLYEGARSGAEILCTSQMALHTRGVGPAGSTSAMVGVPGCCVVAQADGPSTAPPPPPPPYLPHALTLHATPTPAPLALPRSPYIEAYRG</sequence>
<name>A0AAW0TBP3_SCYPA</name>
<reference evidence="1 2" key="1">
    <citation type="submission" date="2023-03" db="EMBL/GenBank/DDBJ databases">
        <title>High-quality genome of Scylla paramamosain provides insights in environmental adaptation.</title>
        <authorList>
            <person name="Zhang L."/>
        </authorList>
    </citation>
    <scope>NUCLEOTIDE SEQUENCE [LARGE SCALE GENOMIC DNA]</scope>
    <source>
        <strain evidence="1">LZ_2023a</strain>
        <tissue evidence="1">Muscle</tissue>
    </source>
</reference>
<organism evidence="1 2">
    <name type="scientific">Scylla paramamosain</name>
    <name type="common">Mud crab</name>
    <dbReference type="NCBI Taxonomy" id="85552"/>
    <lineage>
        <taxon>Eukaryota</taxon>
        <taxon>Metazoa</taxon>
        <taxon>Ecdysozoa</taxon>
        <taxon>Arthropoda</taxon>
        <taxon>Crustacea</taxon>
        <taxon>Multicrustacea</taxon>
        <taxon>Malacostraca</taxon>
        <taxon>Eumalacostraca</taxon>
        <taxon>Eucarida</taxon>
        <taxon>Decapoda</taxon>
        <taxon>Pleocyemata</taxon>
        <taxon>Brachyura</taxon>
        <taxon>Eubrachyura</taxon>
        <taxon>Portunoidea</taxon>
        <taxon>Portunidae</taxon>
        <taxon>Portuninae</taxon>
        <taxon>Scylla</taxon>
    </lineage>
</organism>
<dbReference type="EMBL" id="JARAKH010000033">
    <property type="protein sequence ID" value="KAK8385078.1"/>
    <property type="molecule type" value="Genomic_DNA"/>
</dbReference>
<comment type="caution">
    <text evidence="1">The sequence shown here is derived from an EMBL/GenBank/DDBJ whole genome shotgun (WGS) entry which is preliminary data.</text>
</comment>
<evidence type="ECO:0000313" key="2">
    <source>
        <dbReference type="Proteomes" id="UP001487740"/>
    </source>
</evidence>
<evidence type="ECO:0000313" key="1">
    <source>
        <dbReference type="EMBL" id="KAK8385078.1"/>
    </source>
</evidence>